<feature type="compositionally biased region" description="Basic and acidic residues" evidence="6">
    <location>
        <begin position="1429"/>
        <end position="1440"/>
    </location>
</feature>
<dbReference type="Gene3D" id="2.130.10.10">
    <property type="entry name" value="YVTN repeat-like/Quinoprotein amine dehydrogenase"/>
    <property type="match status" value="2"/>
</dbReference>
<protein>
    <submittedName>
        <fullName evidence="8">Bromodomain and WD repeat-containing protein 3</fullName>
    </submittedName>
</protein>
<dbReference type="InterPro" id="IPR001487">
    <property type="entry name" value="Bromodomain"/>
</dbReference>
<dbReference type="GO" id="GO:0006325">
    <property type="term" value="P:chromatin organization"/>
    <property type="evidence" value="ECO:0007669"/>
    <property type="project" value="UniProtKB-ARBA"/>
</dbReference>
<feature type="repeat" description="WD" evidence="5">
    <location>
        <begin position="430"/>
        <end position="471"/>
    </location>
</feature>
<dbReference type="SUPFAM" id="SSF50978">
    <property type="entry name" value="WD40 repeat-like"/>
    <property type="match status" value="1"/>
</dbReference>
<sequence>MDTISIATPQHWPLRHGLARLPHLYFLIARFLSNGPCDAAADVLLSDISRHPHLLPARYDWKGQKRPYSREELTNLYKNIDANHLPQLLSRLITHTDAQIPPLVPGIRSLLSTGASSLLREGPETERMRMNQGSVGTRTVQKVLFNRQGTLRETPTLNFLRAREMKGSAIHSAKVPRFLPSLFQELVVMNGHRFPTFCLLFDRTNSRVITGSDDYLIKIWSAQSGYLLFTLRGHSAVVTYMDLSTDNTMLATASDDGIVRVWDLKTSAPVAVLPTGTNARSRKQLTTVSFSPSPIPQIRYLIATSIDGYTWVWKYDRDTKKFRSPPTMLDCKTFNDSKLKCSTWNWTGSQFAVAGTDLFIRVFSTIQGGPEAIKSGKRRKSYDKSKSGAETGAPEGSTAGPNTTAAGSSSTSSPNSAQQNWGDPVLIAQLDGHAGVVTSLSYSRHGNRLLSGSVDGFVRVWKYDHQSKMWTSMAIDVRDEHIQADATITAAKHMMPSPLAETTLSTALMIDSSSSGTTTTTAPAPAVAAATVSLLNDDAENTDSEMNGSPPASQANDTATEPRTGRASGDDSRIVPTMAIWSLDDSTVILTTSLGEIKIFDSATGGWIHTLKGHVRGTLVYVVDVHPHDNRVLLTAGYDGQVFLWDIVKGIKLNSWSYPDHEFLDGRFSADGLMFAVTDQEGKCTLFGAGKNPDDYKDARCFVEQTFWSDYAPVRYDADHNVVDDTTQIAPHLMERTPILDNNGRDYAKQKGPRYGLDLPVTLPSGVLEQEEDIKKDLLEAELENLAEQTLAILPTTDKRKLYKRRREFILEDDDDDDDPMTTEVPIVPLPNDSSGEEYAGGAASASSSSSESDGEDSDLQQDDGEGIPASAFVVNDDDDDDDYFASGQGSRKRRAASSSSTPRRQRTSADKRRRLGRGRKRLRLRDSDEDEDDDMEEEEEEEEGEFTEESDGYDTPRTPTRRGRRAQGDRNGSSGTKSRASGSKSQRSARPKSFANDDYPSDEALESSDQDDDDEGVFSGSSAGGSFSGMPSSDVSSAPTSSKKKKQWRGNGRKKGKAVVRDEQAAELHKWLPSDWIKVNEPRKSPYHPQIGDYVAYLRQGHSLYLKETPLRSKLNLKAVPYIKDPSLPWVTFGRVSRATYNVGPPTWCTITLEEQILSSAWGYPPNPEFTASRRRFEVEFHDLGDVPDFIVLYDVFQEGINARYDVGEQIYASFDGSIYSGTISDQVVEDQSLSESLWMAFEVSWPANEDVTNLSPWEMQRNEEEEESENREIIPAEEYTRIEEIIEHLLLMEEFQVFKSSVDFEAYPDYCKTVAYPICLESIQERLTSGFYRRSRAVQFDIELLEKNALTYNDPKSGIAVFAKHLSRIFKTSVANHAKPLPIQVQVKNTRRDEEDEDFDGLESENEMVDIESEPEPEFDGDEEDEARDRRVDDKAFLDDEDEESDNDGGGRTSSRSRTSHRRSNHHPSQTLSTSSSRSNRRSATSSSGAATVAAASPSTHGSRRGHTNGRSTAAATNGKSRSKRRNTDFDDDDDDADGGAYGTGDDNDNDDDDDDADGEWGRSSSNNKSHSKRRNGRVGSRVARRSAARVANDDEDDDDDDGAFGVDEEDEDEEQGEGYENGYGDEDEDEDANDFETTVRPLRRTAKRKKTQVVDSDDDY</sequence>
<feature type="compositionally biased region" description="Low complexity" evidence="6">
    <location>
        <begin position="1469"/>
        <end position="1502"/>
    </location>
</feature>
<evidence type="ECO:0000313" key="9">
    <source>
        <dbReference type="Proteomes" id="UP000738325"/>
    </source>
</evidence>
<feature type="compositionally biased region" description="Basic residues" evidence="6">
    <location>
        <begin position="1572"/>
        <end position="1590"/>
    </location>
</feature>
<feature type="compositionally biased region" description="Acidic residues" evidence="6">
    <location>
        <begin position="928"/>
        <end position="953"/>
    </location>
</feature>
<gene>
    <name evidence="8" type="primary">BRWD3</name>
    <name evidence="8" type="ORF">BGZ99_008205</name>
</gene>
<feature type="compositionally biased region" description="Basic residues" evidence="6">
    <location>
        <begin position="1043"/>
        <end position="1059"/>
    </location>
</feature>
<dbReference type="EMBL" id="JAAAIP010000622">
    <property type="protein sequence ID" value="KAG0314341.1"/>
    <property type="molecule type" value="Genomic_DNA"/>
</dbReference>
<dbReference type="InterPro" id="IPR015943">
    <property type="entry name" value="WD40/YVTN_repeat-like_dom_sf"/>
</dbReference>
<feature type="compositionally biased region" description="Low complexity" evidence="6">
    <location>
        <begin position="833"/>
        <end position="852"/>
    </location>
</feature>
<feature type="compositionally biased region" description="Polar residues" evidence="6">
    <location>
        <begin position="1511"/>
        <end position="1522"/>
    </location>
</feature>
<dbReference type="Pfam" id="PF00400">
    <property type="entry name" value="WD40"/>
    <property type="match status" value="4"/>
</dbReference>
<dbReference type="PROSITE" id="PS50014">
    <property type="entry name" value="BROMODOMAIN_2"/>
    <property type="match status" value="1"/>
</dbReference>
<feature type="compositionally biased region" description="Low complexity" evidence="6">
    <location>
        <begin position="397"/>
        <end position="417"/>
    </location>
</feature>
<dbReference type="PROSITE" id="PS50294">
    <property type="entry name" value="WD_REPEATS_REGION"/>
    <property type="match status" value="3"/>
</dbReference>
<dbReference type="GO" id="GO:0005634">
    <property type="term" value="C:nucleus"/>
    <property type="evidence" value="ECO:0007669"/>
    <property type="project" value="TreeGrafter"/>
</dbReference>
<dbReference type="PANTHER" id="PTHR16266:SF17">
    <property type="entry name" value="BRWD3"/>
    <property type="match status" value="1"/>
</dbReference>
<dbReference type="Pfam" id="PF00439">
    <property type="entry name" value="Bromodomain"/>
    <property type="match status" value="1"/>
</dbReference>
<feature type="compositionally biased region" description="Acidic residues" evidence="6">
    <location>
        <begin position="1548"/>
        <end position="1561"/>
    </location>
</feature>
<keyword evidence="3 4" id="KW-0103">Bromodomain</keyword>
<dbReference type="InterPro" id="IPR057452">
    <property type="entry name" value="BRWD/PHIP_N"/>
</dbReference>
<evidence type="ECO:0000313" key="8">
    <source>
        <dbReference type="EMBL" id="KAG0314341.1"/>
    </source>
</evidence>
<dbReference type="OrthoDB" id="538223at2759"/>
<dbReference type="GO" id="GO:0007010">
    <property type="term" value="P:cytoskeleton organization"/>
    <property type="evidence" value="ECO:0007669"/>
    <property type="project" value="TreeGrafter"/>
</dbReference>
<evidence type="ECO:0000256" key="3">
    <source>
        <dbReference type="ARBA" id="ARBA00023117"/>
    </source>
</evidence>
<dbReference type="Proteomes" id="UP000738325">
    <property type="component" value="Unassembled WGS sequence"/>
</dbReference>
<dbReference type="PROSITE" id="PS50082">
    <property type="entry name" value="WD_REPEATS_2"/>
    <property type="match status" value="4"/>
</dbReference>
<feature type="compositionally biased region" description="Polar residues" evidence="6">
    <location>
        <begin position="971"/>
        <end position="989"/>
    </location>
</feature>
<dbReference type="InterPro" id="IPR019775">
    <property type="entry name" value="WD40_repeat_CS"/>
</dbReference>
<keyword evidence="2" id="KW-0677">Repeat</keyword>
<keyword evidence="1 5" id="KW-0853">WD repeat</keyword>
<feature type="compositionally biased region" description="Basic residues" evidence="6">
    <location>
        <begin position="904"/>
        <end position="924"/>
    </location>
</feature>
<feature type="compositionally biased region" description="Basic residues" evidence="6">
    <location>
        <begin position="1644"/>
        <end position="1654"/>
    </location>
</feature>
<accession>A0A9P6R7K3</accession>
<feature type="repeat" description="WD" evidence="5">
    <location>
        <begin position="629"/>
        <end position="655"/>
    </location>
</feature>
<evidence type="ECO:0000256" key="6">
    <source>
        <dbReference type="SAM" id="MobiDB-lite"/>
    </source>
</evidence>
<feature type="compositionally biased region" description="Acidic residues" evidence="6">
    <location>
        <begin position="1396"/>
        <end position="1428"/>
    </location>
</feature>
<dbReference type="SMART" id="SM00297">
    <property type="entry name" value="BROMO"/>
    <property type="match status" value="1"/>
</dbReference>
<dbReference type="InterPro" id="IPR052060">
    <property type="entry name" value="Bromo_WD_repeat"/>
</dbReference>
<dbReference type="SMART" id="SM00320">
    <property type="entry name" value="WD40"/>
    <property type="match status" value="7"/>
</dbReference>
<dbReference type="Pfam" id="PF25437">
    <property type="entry name" value="BRWD1_N"/>
    <property type="match status" value="1"/>
</dbReference>
<comment type="caution">
    <text evidence="8">The sequence shown here is derived from an EMBL/GenBank/DDBJ whole genome shotgun (WGS) entry which is preliminary data.</text>
</comment>
<feature type="region of interest" description="Disordered" evidence="6">
    <location>
        <begin position="813"/>
        <end position="1063"/>
    </location>
</feature>
<evidence type="ECO:0000256" key="2">
    <source>
        <dbReference type="ARBA" id="ARBA00022737"/>
    </source>
</evidence>
<feature type="region of interest" description="Disordered" evidence="6">
    <location>
        <begin position="1387"/>
        <end position="1663"/>
    </location>
</feature>
<feature type="region of interest" description="Disordered" evidence="6">
    <location>
        <begin position="539"/>
        <end position="571"/>
    </location>
</feature>
<evidence type="ECO:0000256" key="1">
    <source>
        <dbReference type="ARBA" id="ARBA00022574"/>
    </source>
</evidence>
<feature type="compositionally biased region" description="Acidic residues" evidence="6">
    <location>
        <begin position="1000"/>
        <end position="1017"/>
    </location>
</feature>
<dbReference type="GO" id="GO:0008360">
    <property type="term" value="P:regulation of cell shape"/>
    <property type="evidence" value="ECO:0007669"/>
    <property type="project" value="TreeGrafter"/>
</dbReference>
<reference evidence="8" key="1">
    <citation type="journal article" date="2020" name="Fungal Divers.">
        <title>Resolving the Mortierellaceae phylogeny through synthesis of multi-gene phylogenetics and phylogenomics.</title>
        <authorList>
            <person name="Vandepol N."/>
            <person name="Liber J."/>
            <person name="Desiro A."/>
            <person name="Na H."/>
            <person name="Kennedy M."/>
            <person name="Barry K."/>
            <person name="Grigoriev I.V."/>
            <person name="Miller A.N."/>
            <person name="O'Donnell K."/>
            <person name="Stajich J.E."/>
            <person name="Bonito G."/>
        </authorList>
    </citation>
    <scope>NUCLEOTIDE SEQUENCE</scope>
    <source>
        <strain evidence="8">REB-010B</strain>
    </source>
</reference>
<feature type="compositionally biased region" description="Acidic residues" evidence="6">
    <location>
        <begin position="853"/>
        <end position="866"/>
    </location>
</feature>
<proteinExistence type="predicted"/>
<keyword evidence="9" id="KW-1185">Reference proteome</keyword>
<dbReference type="Pfam" id="PF25313">
    <property type="entry name" value="BRWD_AD"/>
    <property type="match status" value="1"/>
</dbReference>
<evidence type="ECO:0000259" key="7">
    <source>
        <dbReference type="PROSITE" id="PS50014"/>
    </source>
</evidence>
<evidence type="ECO:0000256" key="4">
    <source>
        <dbReference type="PROSITE-ProRule" id="PRU00035"/>
    </source>
</evidence>
<feature type="compositionally biased region" description="Acidic residues" evidence="6">
    <location>
        <begin position="1596"/>
        <end position="1637"/>
    </location>
</feature>
<dbReference type="InterPro" id="IPR036427">
    <property type="entry name" value="Bromodomain-like_sf"/>
</dbReference>
<feature type="repeat" description="WD" evidence="5">
    <location>
        <begin position="231"/>
        <end position="272"/>
    </location>
</feature>
<dbReference type="PANTHER" id="PTHR16266">
    <property type="entry name" value="WD REPEAT DOMAIN 9"/>
    <property type="match status" value="1"/>
</dbReference>
<dbReference type="Gene3D" id="1.20.920.10">
    <property type="entry name" value="Bromodomain-like"/>
    <property type="match status" value="1"/>
</dbReference>
<feature type="compositionally biased region" description="Low complexity" evidence="6">
    <location>
        <begin position="1029"/>
        <end position="1042"/>
    </location>
</feature>
<feature type="repeat" description="WD" evidence="5">
    <location>
        <begin position="189"/>
        <end position="230"/>
    </location>
</feature>
<dbReference type="GO" id="GO:0006357">
    <property type="term" value="P:regulation of transcription by RNA polymerase II"/>
    <property type="evidence" value="ECO:0007669"/>
    <property type="project" value="TreeGrafter"/>
</dbReference>
<feature type="region of interest" description="Disordered" evidence="6">
    <location>
        <begin position="373"/>
        <end position="420"/>
    </location>
</feature>
<organism evidence="8 9">
    <name type="scientific">Dissophora globulifera</name>
    <dbReference type="NCBI Taxonomy" id="979702"/>
    <lineage>
        <taxon>Eukaryota</taxon>
        <taxon>Fungi</taxon>
        <taxon>Fungi incertae sedis</taxon>
        <taxon>Mucoromycota</taxon>
        <taxon>Mortierellomycotina</taxon>
        <taxon>Mortierellomycetes</taxon>
        <taxon>Mortierellales</taxon>
        <taxon>Mortierellaceae</taxon>
        <taxon>Dissophora</taxon>
    </lineage>
</organism>
<feature type="non-terminal residue" evidence="8">
    <location>
        <position position="1663"/>
    </location>
</feature>
<dbReference type="SUPFAM" id="SSF47370">
    <property type="entry name" value="Bromodomain"/>
    <property type="match status" value="1"/>
</dbReference>
<dbReference type="PROSITE" id="PS00678">
    <property type="entry name" value="WD_REPEATS_1"/>
    <property type="match status" value="1"/>
</dbReference>
<dbReference type="InterPro" id="IPR057451">
    <property type="entry name" value="BRWD/PHIP_AD"/>
</dbReference>
<dbReference type="InterPro" id="IPR036322">
    <property type="entry name" value="WD40_repeat_dom_sf"/>
</dbReference>
<name>A0A9P6R7K3_9FUNG</name>
<evidence type="ECO:0000256" key="5">
    <source>
        <dbReference type="PROSITE-ProRule" id="PRU00221"/>
    </source>
</evidence>
<feature type="compositionally biased region" description="Polar residues" evidence="6">
    <location>
        <begin position="544"/>
        <end position="561"/>
    </location>
</feature>
<dbReference type="InterPro" id="IPR001680">
    <property type="entry name" value="WD40_rpt"/>
</dbReference>
<feature type="domain" description="Bromo" evidence="7">
    <location>
        <begin position="1300"/>
        <end position="1362"/>
    </location>
</feature>